<dbReference type="InterPro" id="IPR019428">
    <property type="entry name" value="7TM_GPCR_serpentine_rcpt_Str"/>
</dbReference>
<comment type="caution">
    <text evidence="2">The sequence shown here is derived from an EMBL/GenBank/DDBJ whole genome shotgun (WGS) entry which is preliminary data.</text>
</comment>
<sequence>MAFLSTYFIQIDDYSKKYFELEMIQKFSLDFSDISGFALVAYDTNGFIRWRNVCCTINMTFIMMFQYSIILYCAVRMYFEMESKVQILSPSLRNLHRQFYKTLLLQVVTPTVTLFAPVSVLIYLPFFDLQLDLPFGISTSALGLYPALDALIVMYVVQDYREAMNNTFKRVINGLHILISSVDVGMTPTATFRSPAVFNS</sequence>
<name>A0A2G5TEJ7_9PELO</name>
<keyword evidence="3" id="KW-1185">Reference proteome</keyword>
<feature type="transmembrane region" description="Helical" evidence="1">
    <location>
        <begin position="59"/>
        <end position="79"/>
    </location>
</feature>
<evidence type="ECO:0000313" key="3">
    <source>
        <dbReference type="Proteomes" id="UP000230233"/>
    </source>
</evidence>
<gene>
    <name evidence="2" type="primary">Cnig_chr_V.g18403</name>
    <name evidence="2" type="ORF">B9Z55_018403</name>
</gene>
<dbReference type="AlphaFoldDB" id="A0A2G5TEJ7"/>
<dbReference type="SUPFAM" id="SSF81321">
    <property type="entry name" value="Family A G protein-coupled receptor-like"/>
    <property type="match status" value="1"/>
</dbReference>
<protein>
    <recommendedName>
        <fullName evidence="4">7TM GPCR serpentine receptor class x (Srx) domain-containing protein</fullName>
    </recommendedName>
</protein>
<evidence type="ECO:0000256" key="1">
    <source>
        <dbReference type="SAM" id="Phobius"/>
    </source>
</evidence>
<dbReference type="EMBL" id="PDUG01000005">
    <property type="protein sequence ID" value="PIC25491.1"/>
    <property type="molecule type" value="Genomic_DNA"/>
</dbReference>
<accession>A0A2G5TEJ7</accession>
<keyword evidence="1" id="KW-1133">Transmembrane helix</keyword>
<dbReference type="PANTHER" id="PTHR46000">
    <property type="entry name" value="SEVEN TM RECEPTOR-RELATED"/>
    <property type="match status" value="1"/>
</dbReference>
<dbReference type="Proteomes" id="UP000230233">
    <property type="component" value="Chromosome V"/>
</dbReference>
<organism evidence="2 3">
    <name type="scientific">Caenorhabditis nigoni</name>
    <dbReference type="NCBI Taxonomy" id="1611254"/>
    <lineage>
        <taxon>Eukaryota</taxon>
        <taxon>Metazoa</taxon>
        <taxon>Ecdysozoa</taxon>
        <taxon>Nematoda</taxon>
        <taxon>Chromadorea</taxon>
        <taxon>Rhabditida</taxon>
        <taxon>Rhabditina</taxon>
        <taxon>Rhabditomorpha</taxon>
        <taxon>Rhabditoidea</taxon>
        <taxon>Rhabditidae</taxon>
        <taxon>Peloderinae</taxon>
        <taxon>Caenorhabditis</taxon>
    </lineage>
</organism>
<evidence type="ECO:0000313" key="2">
    <source>
        <dbReference type="EMBL" id="PIC25491.1"/>
    </source>
</evidence>
<dbReference type="PANTHER" id="PTHR46000:SF11">
    <property type="entry name" value="SEVEN TM RECEPTOR"/>
    <property type="match status" value="1"/>
</dbReference>
<keyword evidence="1" id="KW-0472">Membrane</keyword>
<keyword evidence="1" id="KW-0812">Transmembrane</keyword>
<dbReference type="Pfam" id="PF10326">
    <property type="entry name" value="7TM_GPCR_Str"/>
    <property type="match status" value="1"/>
</dbReference>
<reference evidence="3" key="1">
    <citation type="submission" date="2017-10" db="EMBL/GenBank/DDBJ databases">
        <title>Rapid genome shrinkage in a self-fertile nematode reveals novel sperm competition proteins.</title>
        <authorList>
            <person name="Yin D."/>
            <person name="Schwarz E.M."/>
            <person name="Thomas C.G."/>
            <person name="Felde R.L."/>
            <person name="Korf I.F."/>
            <person name="Cutter A.D."/>
            <person name="Schartner C.M."/>
            <person name="Ralston E.J."/>
            <person name="Meyer B.J."/>
            <person name="Haag E.S."/>
        </authorList>
    </citation>
    <scope>NUCLEOTIDE SEQUENCE [LARGE SCALE GENOMIC DNA]</scope>
    <source>
        <strain evidence="3">JU1422</strain>
    </source>
</reference>
<feature type="transmembrane region" description="Helical" evidence="1">
    <location>
        <begin position="135"/>
        <end position="157"/>
    </location>
</feature>
<feature type="transmembrane region" description="Helical" evidence="1">
    <location>
        <begin position="99"/>
        <end position="123"/>
    </location>
</feature>
<evidence type="ECO:0008006" key="4">
    <source>
        <dbReference type="Google" id="ProtNLM"/>
    </source>
</evidence>
<proteinExistence type="predicted"/>